<accession>A0A9X2HD95</accession>
<comment type="caution">
    <text evidence="1">The sequence shown here is derived from an EMBL/GenBank/DDBJ whole genome shotgun (WGS) entry which is preliminary data.</text>
</comment>
<organism evidence="1 2">
    <name type="scientific">Rothia santali</name>
    <dbReference type="NCBI Taxonomy" id="2949643"/>
    <lineage>
        <taxon>Bacteria</taxon>
        <taxon>Bacillati</taxon>
        <taxon>Actinomycetota</taxon>
        <taxon>Actinomycetes</taxon>
        <taxon>Micrococcales</taxon>
        <taxon>Micrococcaceae</taxon>
        <taxon>Rothia</taxon>
    </lineage>
</organism>
<name>A0A9X2HD95_9MICC</name>
<dbReference type="SUPFAM" id="SSF142906">
    <property type="entry name" value="YjbR-like"/>
    <property type="match status" value="1"/>
</dbReference>
<reference evidence="1" key="1">
    <citation type="submission" date="2022-06" db="EMBL/GenBank/DDBJ databases">
        <title>Rothia sp. isolated from sandalwood seedling.</title>
        <authorList>
            <person name="Tuikhar N."/>
            <person name="Kirdat K."/>
            <person name="Thorat V."/>
            <person name="Swetha P."/>
            <person name="Padma S."/>
            <person name="Sundararaj R."/>
            <person name="Yadav A."/>
        </authorList>
    </citation>
    <scope>NUCLEOTIDE SEQUENCE</scope>
    <source>
        <strain evidence="1">AR01</strain>
    </source>
</reference>
<protein>
    <submittedName>
        <fullName evidence="1">MmcQ/YjbR family DNA-binding protein</fullName>
    </submittedName>
</protein>
<dbReference type="EMBL" id="JANAFB010000017">
    <property type="protein sequence ID" value="MCP3425990.1"/>
    <property type="molecule type" value="Genomic_DNA"/>
</dbReference>
<evidence type="ECO:0000313" key="2">
    <source>
        <dbReference type="Proteomes" id="UP001139502"/>
    </source>
</evidence>
<sequence length="111" mass="12900">MTTEEDVRRIATTLPEVEERPSYGTPAFYVAGRIFLRLHEQPGVLVCWRRDLGERQVLLDAAPDRFFTTDHYREHASVLVRLERVDRSELSELIAEAWEARAPRRLLPDAP</sequence>
<dbReference type="Pfam" id="PF04237">
    <property type="entry name" value="YjbR"/>
    <property type="match status" value="1"/>
</dbReference>
<dbReference type="RefSeq" id="WP_254166458.1">
    <property type="nucleotide sequence ID" value="NZ_JANAFB010000017.1"/>
</dbReference>
<keyword evidence="1" id="KW-0238">DNA-binding</keyword>
<dbReference type="GO" id="GO:0003677">
    <property type="term" value="F:DNA binding"/>
    <property type="evidence" value="ECO:0007669"/>
    <property type="project" value="UniProtKB-KW"/>
</dbReference>
<dbReference type="AlphaFoldDB" id="A0A9X2HD95"/>
<proteinExistence type="predicted"/>
<evidence type="ECO:0000313" key="1">
    <source>
        <dbReference type="EMBL" id="MCP3425990.1"/>
    </source>
</evidence>
<dbReference type="InterPro" id="IPR038056">
    <property type="entry name" value="YjbR-like_sf"/>
</dbReference>
<gene>
    <name evidence="1" type="ORF">NBM05_08225</name>
</gene>
<dbReference type="InterPro" id="IPR058532">
    <property type="entry name" value="YjbR/MT2646/Rv2570-like"/>
</dbReference>
<keyword evidence="2" id="KW-1185">Reference proteome</keyword>
<dbReference type="Proteomes" id="UP001139502">
    <property type="component" value="Unassembled WGS sequence"/>
</dbReference>